<sequence length="300" mass="33319">MNLLKYQILVLMDRYHKVTEVAQALNMKQPTVSFHMKSMEKEMQTPLFHAAKGRILLTEAGRKLLPYARQILSLESAAMQALADHAGLTGKRIRIAAEIIPGSYILPGPVTEYTKIKPEAYILLEIHPADTINRLLQEGEIDFAFVHDPLLSDSITCHPVFRDEMGMITSASRSLRLDGSSLKETLLHEAFAIASSPSFLHSFAKTWFERNSISMTSANIVLESGSLEAVKHAVSAGGMISFFPACGIREREEGIVWHALPGARPAFYEIYMMHGNHPLSESKEAFKSFILGQTGQTMGM</sequence>
<evidence type="ECO:0000259" key="5">
    <source>
        <dbReference type="PROSITE" id="PS50931"/>
    </source>
</evidence>
<keyword evidence="7" id="KW-1185">Reference proteome</keyword>
<dbReference type="InterPro" id="IPR000847">
    <property type="entry name" value="LysR_HTH_N"/>
</dbReference>
<evidence type="ECO:0000256" key="3">
    <source>
        <dbReference type="ARBA" id="ARBA00023125"/>
    </source>
</evidence>
<evidence type="ECO:0000313" key="6">
    <source>
        <dbReference type="EMBL" id="MFB5683807.1"/>
    </source>
</evidence>
<dbReference type="PANTHER" id="PTHR30126">
    <property type="entry name" value="HTH-TYPE TRANSCRIPTIONAL REGULATOR"/>
    <property type="match status" value="1"/>
</dbReference>
<evidence type="ECO:0000256" key="2">
    <source>
        <dbReference type="ARBA" id="ARBA00023015"/>
    </source>
</evidence>
<evidence type="ECO:0000313" key="7">
    <source>
        <dbReference type="Proteomes" id="UP001580407"/>
    </source>
</evidence>
<evidence type="ECO:0000256" key="4">
    <source>
        <dbReference type="ARBA" id="ARBA00023163"/>
    </source>
</evidence>
<keyword evidence="4" id="KW-0804">Transcription</keyword>
<comment type="caution">
    <text evidence="6">The sequence shown here is derived from an EMBL/GenBank/DDBJ whole genome shotgun (WGS) entry which is preliminary data.</text>
</comment>
<dbReference type="InterPro" id="IPR036390">
    <property type="entry name" value="WH_DNA-bd_sf"/>
</dbReference>
<dbReference type="Gene3D" id="3.40.190.290">
    <property type="match status" value="1"/>
</dbReference>
<keyword evidence="3" id="KW-0238">DNA-binding</keyword>
<comment type="similarity">
    <text evidence="1">Belongs to the LysR transcriptional regulatory family.</text>
</comment>
<dbReference type="PANTHER" id="PTHR30126:SF40">
    <property type="entry name" value="HTH-TYPE TRANSCRIPTIONAL REGULATOR GLTR"/>
    <property type="match status" value="1"/>
</dbReference>
<protein>
    <submittedName>
        <fullName evidence="6">LysR substrate-binding domain-containing protein</fullName>
    </submittedName>
</protein>
<proteinExistence type="inferred from homology"/>
<dbReference type="Gene3D" id="1.10.10.10">
    <property type="entry name" value="Winged helix-like DNA-binding domain superfamily/Winged helix DNA-binding domain"/>
    <property type="match status" value="1"/>
</dbReference>
<name>A0ABV5BDL6_9BACL</name>
<dbReference type="Pfam" id="PF03466">
    <property type="entry name" value="LysR_substrate"/>
    <property type="match status" value="1"/>
</dbReference>
<dbReference type="EMBL" id="JBHILM010000031">
    <property type="protein sequence ID" value="MFB5683807.1"/>
    <property type="molecule type" value="Genomic_DNA"/>
</dbReference>
<dbReference type="Proteomes" id="UP001580407">
    <property type="component" value="Unassembled WGS sequence"/>
</dbReference>
<reference evidence="6 7" key="1">
    <citation type="submission" date="2024-09" db="EMBL/GenBank/DDBJ databases">
        <authorList>
            <person name="Ruan L."/>
        </authorList>
    </citation>
    <scope>NUCLEOTIDE SEQUENCE [LARGE SCALE GENOMIC DNA]</scope>
    <source>
        <strain evidence="6 7">D33</strain>
    </source>
</reference>
<accession>A0ABV5BDL6</accession>
<feature type="domain" description="HTH lysR-type" evidence="5">
    <location>
        <begin position="1"/>
        <end position="58"/>
    </location>
</feature>
<dbReference type="SUPFAM" id="SSF46785">
    <property type="entry name" value="Winged helix' DNA-binding domain"/>
    <property type="match status" value="1"/>
</dbReference>
<evidence type="ECO:0000256" key="1">
    <source>
        <dbReference type="ARBA" id="ARBA00009437"/>
    </source>
</evidence>
<dbReference type="SUPFAM" id="SSF53850">
    <property type="entry name" value="Periplasmic binding protein-like II"/>
    <property type="match status" value="1"/>
</dbReference>
<dbReference type="PROSITE" id="PS50931">
    <property type="entry name" value="HTH_LYSR"/>
    <property type="match status" value="1"/>
</dbReference>
<dbReference type="Pfam" id="PF00126">
    <property type="entry name" value="HTH_1"/>
    <property type="match status" value="1"/>
</dbReference>
<keyword evidence="2" id="KW-0805">Transcription regulation</keyword>
<dbReference type="RefSeq" id="WP_375527536.1">
    <property type="nucleotide sequence ID" value="NZ_JBHILM010000031.1"/>
</dbReference>
<dbReference type="InterPro" id="IPR036388">
    <property type="entry name" value="WH-like_DNA-bd_sf"/>
</dbReference>
<organism evidence="6 7">
    <name type="scientific">Paenibacillus terreus</name>
    <dbReference type="NCBI Taxonomy" id="1387834"/>
    <lineage>
        <taxon>Bacteria</taxon>
        <taxon>Bacillati</taxon>
        <taxon>Bacillota</taxon>
        <taxon>Bacilli</taxon>
        <taxon>Bacillales</taxon>
        <taxon>Paenibacillaceae</taxon>
        <taxon>Paenibacillus</taxon>
    </lineage>
</organism>
<gene>
    <name evidence="6" type="ORF">ACE3NQ_23110</name>
</gene>
<dbReference type="InterPro" id="IPR005119">
    <property type="entry name" value="LysR_subst-bd"/>
</dbReference>